<dbReference type="EMBL" id="CXWC01000011">
    <property type="protein sequence ID" value="CTQ73742.1"/>
    <property type="molecule type" value="Genomic_DNA"/>
</dbReference>
<proteinExistence type="predicted"/>
<dbReference type="AlphaFoldDB" id="A0A0M7AH42"/>
<dbReference type="SUPFAM" id="SSF54909">
    <property type="entry name" value="Dimeric alpha+beta barrel"/>
    <property type="match status" value="1"/>
</dbReference>
<dbReference type="InterPro" id="IPR011008">
    <property type="entry name" value="Dimeric_a/b-barrel"/>
</dbReference>
<dbReference type="PANTHER" id="PTHR40260:SF2">
    <property type="entry name" value="BLR8190 PROTEIN"/>
    <property type="match status" value="1"/>
</dbReference>
<reference evidence="2" key="1">
    <citation type="submission" date="2015-07" db="EMBL/GenBank/DDBJ databases">
        <authorList>
            <person name="Rodrigo-Torres Lidia"/>
            <person name="Arahal R.David."/>
        </authorList>
    </citation>
    <scope>NUCLEOTIDE SEQUENCE [LARGE SCALE GENOMIC DNA]</scope>
    <source>
        <strain evidence="2">CECT 5096</strain>
    </source>
</reference>
<dbReference type="Gene3D" id="3.30.70.100">
    <property type="match status" value="1"/>
</dbReference>
<gene>
    <name evidence="1" type="ORF">LA5096_03775</name>
</gene>
<evidence type="ECO:0000313" key="1">
    <source>
        <dbReference type="EMBL" id="CTQ73742.1"/>
    </source>
</evidence>
<evidence type="ECO:0000313" key="2">
    <source>
        <dbReference type="Proteomes" id="UP000049983"/>
    </source>
</evidence>
<dbReference type="NCBIfam" id="TIGR02118">
    <property type="entry name" value="EthD family reductase"/>
    <property type="match status" value="1"/>
</dbReference>
<accession>A0A0M7AH42</accession>
<dbReference type="PANTHER" id="PTHR40260">
    <property type="entry name" value="BLR8190 PROTEIN"/>
    <property type="match status" value="1"/>
</dbReference>
<name>A0A0M7AH42_9HYPH</name>
<keyword evidence="2" id="KW-1185">Reference proteome</keyword>
<sequence>MSHPLYRTPVSRPRRTISARVLDHADHVRQALAIAKKGTELSATLHVMYPTGEGLTFDHDYYAGHHMKLVRDGLGDVAESMSASRGIAGGPDIPPGYFAVFTLTVASLDVLQGALANSQAILDDIPNYYNGRPTILIGETIQ</sequence>
<dbReference type="InterPro" id="IPR009799">
    <property type="entry name" value="EthD_dom"/>
</dbReference>
<dbReference type="Proteomes" id="UP000049983">
    <property type="component" value="Unassembled WGS sequence"/>
</dbReference>
<dbReference type="STRING" id="311410.LA5095_00635"/>
<organism evidence="1 2">
    <name type="scientific">Roseibium album</name>
    <dbReference type="NCBI Taxonomy" id="311410"/>
    <lineage>
        <taxon>Bacteria</taxon>
        <taxon>Pseudomonadati</taxon>
        <taxon>Pseudomonadota</taxon>
        <taxon>Alphaproteobacteria</taxon>
        <taxon>Hyphomicrobiales</taxon>
        <taxon>Stappiaceae</taxon>
        <taxon>Roseibium</taxon>
    </lineage>
</organism>
<dbReference type="GO" id="GO:0016491">
    <property type="term" value="F:oxidoreductase activity"/>
    <property type="evidence" value="ECO:0007669"/>
    <property type="project" value="InterPro"/>
</dbReference>
<protein>
    <submittedName>
        <fullName evidence="1">EthD protein</fullName>
    </submittedName>
</protein>
<dbReference type="OrthoDB" id="5343971at2"/>